<dbReference type="AlphaFoldDB" id="A0A9W9QLB6"/>
<feature type="region of interest" description="Disordered" evidence="1">
    <location>
        <begin position="1"/>
        <end position="29"/>
    </location>
</feature>
<evidence type="ECO:0000313" key="3">
    <source>
        <dbReference type="Proteomes" id="UP001148299"/>
    </source>
</evidence>
<dbReference type="Proteomes" id="UP001148299">
    <property type="component" value="Unassembled WGS sequence"/>
</dbReference>
<reference evidence="2" key="1">
    <citation type="submission" date="2022-12" db="EMBL/GenBank/DDBJ databases">
        <authorList>
            <person name="Petersen C."/>
        </authorList>
    </citation>
    <scope>NUCLEOTIDE SEQUENCE</scope>
    <source>
        <strain evidence="2">IBT 35675</strain>
    </source>
</reference>
<dbReference type="InterPro" id="IPR052635">
    <property type="entry name" value="Sec_Metab_Biosynth_Reg"/>
</dbReference>
<dbReference type="PANTHER" id="PTHR39607:SF1">
    <property type="entry name" value="B-ZIP TRANSCRIPTION FACTOR (EUROFUNG)"/>
    <property type="match status" value="1"/>
</dbReference>
<sequence>MDRSSIDDARLGSRTPSRTNNSASRPIANTSEEWTKISNVIECRRVQYRVVQRKYCEKLKRRLDDSDKIKAPSTSSENLHAEQVPPKCPPSKGRTRQQVTKSTAVAKRQKIHLLPLEKAASYDYTADIGDRDEIFTQECSPQTCVSPIPIISSPPLSPYDPRRQSPYGQSQA</sequence>
<organism evidence="2 3">
    <name type="scientific">Penicillium brevicompactum</name>
    <dbReference type="NCBI Taxonomy" id="5074"/>
    <lineage>
        <taxon>Eukaryota</taxon>
        <taxon>Fungi</taxon>
        <taxon>Dikarya</taxon>
        <taxon>Ascomycota</taxon>
        <taxon>Pezizomycotina</taxon>
        <taxon>Eurotiomycetes</taxon>
        <taxon>Eurotiomycetidae</taxon>
        <taxon>Eurotiales</taxon>
        <taxon>Aspergillaceae</taxon>
        <taxon>Penicillium</taxon>
    </lineage>
</organism>
<feature type="region of interest" description="Disordered" evidence="1">
    <location>
        <begin position="62"/>
        <end position="106"/>
    </location>
</feature>
<evidence type="ECO:0000256" key="1">
    <source>
        <dbReference type="SAM" id="MobiDB-lite"/>
    </source>
</evidence>
<proteinExistence type="predicted"/>
<feature type="compositionally biased region" description="Basic and acidic residues" evidence="1">
    <location>
        <begin position="1"/>
        <end position="11"/>
    </location>
</feature>
<feature type="compositionally biased region" description="Polar residues" evidence="1">
    <location>
        <begin position="14"/>
        <end position="29"/>
    </location>
</feature>
<dbReference type="EMBL" id="JAPZBR010000008">
    <property type="protein sequence ID" value="KAJ5340126.1"/>
    <property type="molecule type" value="Genomic_DNA"/>
</dbReference>
<comment type="caution">
    <text evidence="2">The sequence shown here is derived from an EMBL/GenBank/DDBJ whole genome shotgun (WGS) entry which is preliminary data.</text>
</comment>
<feature type="region of interest" description="Disordered" evidence="1">
    <location>
        <begin position="146"/>
        <end position="172"/>
    </location>
</feature>
<reference evidence="2" key="2">
    <citation type="journal article" date="2023" name="IMA Fungus">
        <title>Comparative genomic study of the Penicillium genus elucidates a diverse pangenome and 15 lateral gene transfer events.</title>
        <authorList>
            <person name="Petersen C."/>
            <person name="Sorensen T."/>
            <person name="Nielsen M.R."/>
            <person name="Sondergaard T.E."/>
            <person name="Sorensen J.L."/>
            <person name="Fitzpatrick D.A."/>
            <person name="Frisvad J.C."/>
            <person name="Nielsen K.L."/>
        </authorList>
    </citation>
    <scope>NUCLEOTIDE SEQUENCE</scope>
    <source>
        <strain evidence="2">IBT 35675</strain>
    </source>
</reference>
<accession>A0A9W9QLB6</accession>
<gene>
    <name evidence="2" type="ORF">N7541_009250</name>
</gene>
<keyword evidence="3" id="KW-1185">Reference proteome</keyword>
<evidence type="ECO:0000313" key="2">
    <source>
        <dbReference type="EMBL" id="KAJ5340126.1"/>
    </source>
</evidence>
<protein>
    <submittedName>
        <fullName evidence="2">Uncharacterized protein</fullName>
    </submittedName>
</protein>
<dbReference type="PANTHER" id="PTHR39607">
    <property type="entry name" value="XANTHOCILLIN BIOSYNTHESIS CLUSTER TRANSCRIPTION FACTOR XANC-RELATED"/>
    <property type="match status" value="1"/>
</dbReference>
<name>A0A9W9QLB6_PENBR</name>